<reference evidence="2" key="1">
    <citation type="submission" date="2018-08" db="EMBL/GenBank/DDBJ databases">
        <authorList>
            <person name="Rodrigo-Torres L."/>
            <person name="Arahal R. D."/>
            <person name="Lucena T."/>
        </authorList>
    </citation>
    <scope>NUCLEOTIDE SEQUENCE [LARGE SCALE GENOMIC DNA]</scope>
    <source>
        <strain evidence="2">CECT 7235</strain>
    </source>
</reference>
<keyword evidence="2" id="KW-1185">Reference proteome</keyword>
<sequence length="106" mass="11590">MISAIGKLSGGRFDVRLVDTVTESLDQPADLGMALTVDGRGEHWIAAHIDWKSGADGAWQQGPSVELGVMDANLTQRMYDRYAENLLRADTAIITVLSRDESTQQN</sequence>
<gene>
    <name evidence="1" type="ORF">ROE7235_00149</name>
</gene>
<protein>
    <submittedName>
        <fullName evidence="1">Uncharacterized protein</fullName>
    </submittedName>
</protein>
<accession>A0A3B0MH14</accession>
<organism evidence="1 2">
    <name type="scientific">Roseinatronobacter ekhonensis</name>
    <dbReference type="NCBI Taxonomy" id="254356"/>
    <lineage>
        <taxon>Bacteria</taxon>
        <taxon>Pseudomonadati</taxon>
        <taxon>Pseudomonadota</taxon>
        <taxon>Alphaproteobacteria</taxon>
        <taxon>Rhodobacterales</taxon>
        <taxon>Paracoccaceae</taxon>
        <taxon>Roseinatronobacter</taxon>
    </lineage>
</organism>
<dbReference type="AlphaFoldDB" id="A0A3B0MH14"/>
<name>A0A3B0MH14_9RHOB</name>
<dbReference type="EMBL" id="UIHC01000001">
    <property type="protein sequence ID" value="SUZ30427.1"/>
    <property type="molecule type" value="Genomic_DNA"/>
</dbReference>
<evidence type="ECO:0000313" key="2">
    <source>
        <dbReference type="Proteomes" id="UP000272908"/>
    </source>
</evidence>
<evidence type="ECO:0000313" key="1">
    <source>
        <dbReference type="EMBL" id="SUZ30427.1"/>
    </source>
</evidence>
<proteinExistence type="predicted"/>
<dbReference type="Proteomes" id="UP000272908">
    <property type="component" value="Unassembled WGS sequence"/>
</dbReference>